<keyword evidence="2" id="KW-0233">DNA recombination</keyword>
<evidence type="ECO:0000313" key="4">
    <source>
        <dbReference type="EMBL" id="KAJ8303659.1"/>
    </source>
</evidence>
<sequence>MEVRMQTNKVVEWTNFASFRKLLMRTRTQHLCRTGYGWSSVGAQTVNAVCLSINTKLDYQTALQQFTNFRRFLKLPDLWPVQIDHLLSYISYQSQKGLSPSTVSSYLAAISHVHKVYNWTNPKSQFLVQKAVTGLRRIRQVRDSRAPVTEDMLHNIYHILETVCWSEYELWLFRSAYCLAFYGLLRVSELVYTTADMAHRPLFYSDIKVSTSESQFAQCLVLRNFCQFETGLMPVNTLSVQCCTIKLGLPVSVFSSHSFRIGAATTLALKGLDPSIIQSLRRWSSDAFPKYIRLDKLHNYLVSMFGYWAHLLYIGHAEWQIDSYRDIYVWTFRLSHKLTYLPPPKVLILHVGANNTPSTSTGILCNRIKQDIHQLAIWMPDCFVIWSDLICRPNWRREISIQTLERKRKRINRMGRGVSIIVGGSFIKHPDITFDCPGLFRPDQVHLSDIGNAIFLNDLQYCLDQLLCQSPAKVDPRGRNLAIDVSWEVQGQNVSYIPDLIWTIINYFVKALLRLDPRGRNLAMDISWEVQGHHLCDQMDVFVAMNVADIEETSEDIDK</sequence>
<gene>
    <name evidence="4" type="ORF">KUTeg_018769</name>
</gene>
<proteinExistence type="predicted"/>
<dbReference type="InterPro" id="IPR010998">
    <property type="entry name" value="Integrase_recombinase_N"/>
</dbReference>
<dbReference type="Proteomes" id="UP001217089">
    <property type="component" value="Unassembled WGS sequence"/>
</dbReference>
<keyword evidence="5" id="KW-1185">Reference proteome</keyword>
<dbReference type="InterPro" id="IPR044068">
    <property type="entry name" value="CB"/>
</dbReference>
<name>A0ABQ9EG84_TEGGR</name>
<dbReference type="PROSITE" id="PS51900">
    <property type="entry name" value="CB"/>
    <property type="match status" value="1"/>
</dbReference>
<organism evidence="4 5">
    <name type="scientific">Tegillarca granosa</name>
    <name type="common">Malaysian cockle</name>
    <name type="synonym">Anadara granosa</name>
    <dbReference type="NCBI Taxonomy" id="220873"/>
    <lineage>
        <taxon>Eukaryota</taxon>
        <taxon>Metazoa</taxon>
        <taxon>Spiralia</taxon>
        <taxon>Lophotrochozoa</taxon>
        <taxon>Mollusca</taxon>
        <taxon>Bivalvia</taxon>
        <taxon>Autobranchia</taxon>
        <taxon>Pteriomorphia</taxon>
        <taxon>Arcoida</taxon>
        <taxon>Arcoidea</taxon>
        <taxon>Arcidae</taxon>
        <taxon>Tegillarca</taxon>
    </lineage>
</organism>
<accession>A0ABQ9EG84</accession>
<dbReference type="SUPFAM" id="SSF56349">
    <property type="entry name" value="DNA breaking-rejoining enzymes"/>
    <property type="match status" value="1"/>
</dbReference>
<dbReference type="PANTHER" id="PTHR34605">
    <property type="entry name" value="PHAGE_INTEGRASE DOMAIN-CONTAINING PROTEIN"/>
    <property type="match status" value="1"/>
</dbReference>
<evidence type="ECO:0000259" key="3">
    <source>
        <dbReference type="PROSITE" id="PS51900"/>
    </source>
</evidence>
<evidence type="ECO:0000256" key="1">
    <source>
        <dbReference type="ARBA" id="ARBA00023125"/>
    </source>
</evidence>
<comment type="caution">
    <text evidence="4">The sequence shown here is derived from an EMBL/GenBank/DDBJ whole genome shotgun (WGS) entry which is preliminary data.</text>
</comment>
<evidence type="ECO:0000256" key="2">
    <source>
        <dbReference type="ARBA" id="ARBA00023172"/>
    </source>
</evidence>
<dbReference type="SUPFAM" id="SSF47823">
    <property type="entry name" value="lambda integrase-like, N-terminal domain"/>
    <property type="match status" value="1"/>
</dbReference>
<dbReference type="Gene3D" id="1.10.443.10">
    <property type="entry name" value="Intergrase catalytic core"/>
    <property type="match status" value="1"/>
</dbReference>
<feature type="domain" description="Core-binding (CB)" evidence="3">
    <location>
        <begin position="40"/>
        <end position="118"/>
    </location>
</feature>
<reference evidence="4 5" key="1">
    <citation type="submission" date="2022-12" db="EMBL/GenBank/DDBJ databases">
        <title>Chromosome-level genome of Tegillarca granosa.</title>
        <authorList>
            <person name="Kim J."/>
        </authorList>
    </citation>
    <scope>NUCLEOTIDE SEQUENCE [LARGE SCALE GENOMIC DNA]</scope>
    <source>
        <strain evidence="4">Teg-2019</strain>
        <tissue evidence="4">Adductor muscle</tissue>
    </source>
</reference>
<dbReference type="InterPro" id="IPR052925">
    <property type="entry name" value="Phage_Integrase-like_Recomb"/>
</dbReference>
<evidence type="ECO:0000313" key="5">
    <source>
        <dbReference type="Proteomes" id="UP001217089"/>
    </source>
</evidence>
<dbReference type="InterPro" id="IPR013762">
    <property type="entry name" value="Integrase-like_cat_sf"/>
</dbReference>
<dbReference type="InterPro" id="IPR011010">
    <property type="entry name" value="DNA_brk_join_enz"/>
</dbReference>
<dbReference type="Gene3D" id="1.10.150.130">
    <property type="match status" value="1"/>
</dbReference>
<dbReference type="EMBL" id="JARBDR010000915">
    <property type="protein sequence ID" value="KAJ8303659.1"/>
    <property type="molecule type" value="Genomic_DNA"/>
</dbReference>
<dbReference type="SUPFAM" id="SSF52266">
    <property type="entry name" value="SGNH hydrolase"/>
    <property type="match status" value="1"/>
</dbReference>
<protein>
    <recommendedName>
        <fullName evidence="3">Core-binding (CB) domain-containing protein</fullName>
    </recommendedName>
</protein>
<dbReference type="PANTHER" id="PTHR34605:SF3">
    <property type="entry name" value="P CELL-TYPE AGGLUTINATION PROTEIN MAP4-LIKE-RELATED"/>
    <property type="match status" value="1"/>
</dbReference>
<keyword evidence="1" id="KW-0238">DNA-binding</keyword>